<feature type="transmembrane region" description="Helical" evidence="1">
    <location>
        <begin position="143"/>
        <end position="161"/>
    </location>
</feature>
<keyword evidence="1" id="KW-1133">Transmembrane helix</keyword>
<feature type="transmembrane region" description="Helical" evidence="1">
    <location>
        <begin position="46"/>
        <end position="65"/>
    </location>
</feature>
<gene>
    <name evidence="2" type="ORF">TVAG_183180</name>
</gene>
<evidence type="ECO:0000256" key="1">
    <source>
        <dbReference type="SAM" id="Phobius"/>
    </source>
</evidence>
<evidence type="ECO:0000313" key="3">
    <source>
        <dbReference type="Proteomes" id="UP000001542"/>
    </source>
</evidence>
<feature type="transmembrane region" description="Helical" evidence="1">
    <location>
        <begin position="6"/>
        <end position="25"/>
    </location>
</feature>
<dbReference type="KEGG" id="tva:5468641"/>
<keyword evidence="1" id="KW-0472">Membrane</keyword>
<reference evidence="2" key="1">
    <citation type="submission" date="2006-10" db="EMBL/GenBank/DDBJ databases">
        <authorList>
            <person name="Amadeo P."/>
            <person name="Zhao Q."/>
            <person name="Wortman J."/>
            <person name="Fraser-Liggett C."/>
            <person name="Carlton J."/>
        </authorList>
    </citation>
    <scope>NUCLEOTIDE SEQUENCE</scope>
    <source>
        <strain evidence="2">G3</strain>
    </source>
</reference>
<evidence type="ECO:0000313" key="2">
    <source>
        <dbReference type="EMBL" id="EAY23082.1"/>
    </source>
</evidence>
<dbReference type="SMR" id="A2D956"/>
<sequence>MPEKQGLHSFFIIFLIIVWAGLFISTRIRIEIDESLIAVFEYATKLRFIVILAAIFYTMTGPPFAPVEWEISNYIFICLLIFLGKSITADLVVLAPTVFAVIAFRMDRQRALSILRYRRINIIKQSNEINCDPDLLNKYYRHLRISLIVFLIVLIEFVFALSQHYWYHANLFCLLTVVFYVAYYFIIFRYNIADKEDKSTKDIGK</sequence>
<protein>
    <submittedName>
        <fullName evidence="2">Uncharacterized protein</fullName>
    </submittedName>
</protein>
<proteinExistence type="predicted"/>
<dbReference type="Proteomes" id="UP000001542">
    <property type="component" value="Unassembled WGS sequence"/>
</dbReference>
<name>A2D956_TRIV3</name>
<dbReference type="EMBL" id="DS113180">
    <property type="protein sequence ID" value="EAY23082.1"/>
    <property type="molecule type" value="Genomic_DNA"/>
</dbReference>
<dbReference type="VEuPathDB" id="TrichDB:TVAGG3_0529810"/>
<keyword evidence="3" id="KW-1185">Reference proteome</keyword>
<dbReference type="InParanoid" id="A2D956"/>
<keyword evidence="1" id="KW-0812">Transmembrane</keyword>
<organism evidence="2 3">
    <name type="scientific">Trichomonas vaginalis (strain ATCC PRA-98 / G3)</name>
    <dbReference type="NCBI Taxonomy" id="412133"/>
    <lineage>
        <taxon>Eukaryota</taxon>
        <taxon>Metamonada</taxon>
        <taxon>Parabasalia</taxon>
        <taxon>Trichomonadida</taxon>
        <taxon>Trichomonadidae</taxon>
        <taxon>Trichomonas</taxon>
    </lineage>
</organism>
<dbReference type="RefSeq" id="XP_001584068.1">
    <property type="nucleotide sequence ID" value="XM_001584018.1"/>
</dbReference>
<feature type="transmembrane region" description="Helical" evidence="1">
    <location>
        <begin position="167"/>
        <end position="188"/>
    </location>
</feature>
<accession>A2D956</accession>
<dbReference type="AlphaFoldDB" id="A2D956"/>
<dbReference type="VEuPathDB" id="TrichDB:TVAG_183180"/>
<feature type="transmembrane region" description="Helical" evidence="1">
    <location>
        <begin position="71"/>
        <end position="104"/>
    </location>
</feature>
<reference evidence="2" key="2">
    <citation type="journal article" date="2007" name="Science">
        <title>Draft genome sequence of the sexually transmitted pathogen Trichomonas vaginalis.</title>
        <authorList>
            <person name="Carlton J.M."/>
            <person name="Hirt R.P."/>
            <person name="Silva J.C."/>
            <person name="Delcher A.L."/>
            <person name="Schatz M."/>
            <person name="Zhao Q."/>
            <person name="Wortman J.R."/>
            <person name="Bidwell S.L."/>
            <person name="Alsmark U.C.M."/>
            <person name="Besteiro S."/>
            <person name="Sicheritz-Ponten T."/>
            <person name="Noel C.J."/>
            <person name="Dacks J.B."/>
            <person name="Foster P.G."/>
            <person name="Simillion C."/>
            <person name="Van de Peer Y."/>
            <person name="Miranda-Saavedra D."/>
            <person name="Barton G.J."/>
            <person name="Westrop G.D."/>
            <person name="Mueller S."/>
            <person name="Dessi D."/>
            <person name="Fiori P.L."/>
            <person name="Ren Q."/>
            <person name="Paulsen I."/>
            <person name="Zhang H."/>
            <person name="Bastida-Corcuera F.D."/>
            <person name="Simoes-Barbosa A."/>
            <person name="Brown M.T."/>
            <person name="Hayes R.D."/>
            <person name="Mukherjee M."/>
            <person name="Okumura C.Y."/>
            <person name="Schneider R."/>
            <person name="Smith A.J."/>
            <person name="Vanacova S."/>
            <person name="Villalvazo M."/>
            <person name="Haas B.J."/>
            <person name="Pertea M."/>
            <person name="Feldblyum T.V."/>
            <person name="Utterback T.R."/>
            <person name="Shu C.L."/>
            <person name="Osoegawa K."/>
            <person name="de Jong P.J."/>
            <person name="Hrdy I."/>
            <person name="Horvathova L."/>
            <person name="Zubacova Z."/>
            <person name="Dolezal P."/>
            <person name="Malik S.B."/>
            <person name="Logsdon J.M. Jr."/>
            <person name="Henze K."/>
            <person name="Gupta A."/>
            <person name="Wang C.C."/>
            <person name="Dunne R.L."/>
            <person name="Upcroft J.A."/>
            <person name="Upcroft P."/>
            <person name="White O."/>
            <person name="Salzberg S.L."/>
            <person name="Tang P."/>
            <person name="Chiu C.-H."/>
            <person name="Lee Y.-S."/>
            <person name="Embley T.M."/>
            <person name="Coombs G.H."/>
            <person name="Mottram J.C."/>
            <person name="Tachezy J."/>
            <person name="Fraser-Liggett C.M."/>
            <person name="Johnson P.J."/>
        </authorList>
    </citation>
    <scope>NUCLEOTIDE SEQUENCE [LARGE SCALE GENOMIC DNA]</scope>
    <source>
        <strain evidence="2">G3</strain>
    </source>
</reference>